<accession>A0ACB8SEX3</accession>
<dbReference type="EMBL" id="MU277345">
    <property type="protein sequence ID" value="KAI0054802.1"/>
    <property type="molecule type" value="Genomic_DNA"/>
</dbReference>
<evidence type="ECO:0000313" key="1">
    <source>
        <dbReference type="EMBL" id="KAI0054802.1"/>
    </source>
</evidence>
<comment type="caution">
    <text evidence="1">The sequence shown here is derived from an EMBL/GenBank/DDBJ whole genome shotgun (WGS) entry which is preliminary data.</text>
</comment>
<gene>
    <name evidence="1" type="ORF">BV25DRAFT_1843411</name>
</gene>
<proteinExistence type="predicted"/>
<reference evidence="1" key="1">
    <citation type="submission" date="2021-03" db="EMBL/GenBank/DDBJ databases">
        <authorList>
            <consortium name="DOE Joint Genome Institute"/>
            <person name="Ahrendt S."/>
            <person name="Looney B.P."/>
            <person name="Miyauchi S."/>
            <person name="Morin E."/>
            <person name="Drula E."/>
            <person name="Courty P.E."/>
            <person name="Chicoki N."/>
            <person name="Fauchery L."/>
            <person name="Kohler A."/>
            <person name="Kuo A."/>
            <person name="Labutti K."/>
            <person name="Pangilinan J."/>
            <person name="Lipzen A."/>
            <person name="Riley R."/>
            <person name="Andreopoulos W."/>
            <person name="He G."/>
            <person name="Johnson J."/>
            <person name="Barry K.W."/>
            <person name="Grigoriev I.V."/>
            <person name="Nagy L."/>
            <person name="Hibbett D."/>
            <person name="Henrissat B."/>
            <person name="Matheny P.B."/>
            <person name="Labbe J."/>
            <person name="Martin F."/>
        </authorList>
    </citation>
    <scope>NUCLEOTIDE SEQUENCE</scope>
    <source>
        <strain evidence="1">HHB10654</strain>
    </source>
</reference>
<reference evidence="1" key="2">
    <citation type="journal article" date="2022" name="New Phytol.">
        <title>Evolutionary transition to the ectomycorrhizal habit in the genomes of a hyperdiverse lineage of mushroom-forming fungi.</title>
        <authorList>
            <person name="Looney B."/>
            <person name="Miyauchi S."/>
            <person name="Morin E."/>
            <person name="Drula E."/>
            <person name="Courty P.E."/>
            <person name="Kohler A."/>
            <person name="Kuo A."/>
            <person name="LaButti K."/>
            <person name="Pangilinan J."/>
            <person name="Lipzen A."/>
            <person name="Riley R."/>
            <person name="Andreopoulos W."/>
            <person name="He G."/>
            <person name="Johnson J."/>
            <person name="Nolan M."/>
            <person name="Tritt A."/>
            <person name="Barry K.W."/>
            <person name="Grigoriev I.V."/>
            <person name="Nagy L.G."/>
            <person name="Hibbett D."/>
            <person name="Henrissat B."/>
            <person name="Matheny P.B."/>
            <person name="Labbe J."/>
            <person name="Martin F.M."/>
        </authorList>
    </citation>
    <scope>NUCLEOTIDE SEQUENCE</scope>
    <source>
        <strain evidence="1">HHB10654</strain>
    </source>
</reference>
<sequence length="300" mass="33798">MVQGAAYNPARRSSHVVLAPPQVDDRPSYVQIAYVYESLTTSSQIRCTVIECQILLDVPKKMHHEVSLIFWARNLHFMQCTREVLVSPRVFEVTVAERHTSAALCNAHVFAVRTPALTTLNPEGVPTMRERTLMALLQLQMAWSFTDRPIRVSDIETQGAGRPISQGGHVLTASPVLVDAEVWRYALPPDALCVPLRTALKDLDRQQIISYTESSSSVTLTSATKEKKYVFLSHCLWAQLEQEDNRLSEQDRVGNSSTTENWSGFSKEEQQRTMLMLSVDSSIRSRLKQDSATVAWFETT</sequence>
<evidence type="ECO:0000313" key="2">
    <source>
        <dbReference type="Proteomes" id="UP000814140"/>
    </source>
</evidence>
<dbReference type="Proteomes" id="UP000814140">
    <property type="component" value="Unassembled WGS sequence"/>
</dbReference>
<name>A0ACB8SEX3_9AGAM</name>
<keyword evidence="2" id="KW-1185">Reference proteome</keyword>
<protein>
    <submittedName>
        <fullName evidence="1">Uncharacterized protein</fullName>
    </submittedName>
</protein>
<organism evidence="1 2">
    <name type="scientific">Artomyces pyxidatus</name>
    <dbReference type="NCBI Taxonomy" id="48021"/>
    <lineage>
        <taxon>Eukaryota</taxon>
        <taxon>Fungi</taxon>
        <taxon>Dikarya</taxon>
        <taxon>Basidiomycota</taxon>
        <taxon>Agaricomycotina</taxon>
        <taxon>Agaricomycetes</taxon>
        <taxon>Russulales</taxon>
        <taxon>Auriscalpiaceae</taxon>
        <taxon>Artomyces</taxon>
    </lineage>
</organism>